<dbReference type="SMART" id="SM00487">
    <property type="entry name" value="DEXDc"/>
    <property type="match status" value="1"/>
</dbReference>
<feature type="region of interest" description="Disordered" evidence="2">
    <location>
        <begin position="240"/>
        <end position="365"/>
    </location>
</feature>
<dbReference type="GO" id="GO:0016787">
    <property type="term" value="F:hydrolase activity"/>
    <property type="evidence" value="ECO:0007669"/>
    <property type="project" value="InterPro"/>
</dbReference>
<dbReference type="GO" id="GO:0005524">
    <property type="term" value="F:ATP binding"/>
    <property type="evidence" value="ECO:0007669"/>
    <property type="project" value="InterPro"/>
</dbReference>
<dbReference type="InterPro" id="IPR052933">
    <property type="entry name" value="DNA_Protect_Modify"/>
</dbReference>
<evidence type="ECO:0000313" key="5">
    <source>
        <dbReference type="Proteomes" id="UP000434223"/>
    </source>
</evidence>
<feature type="compositionally biased region" description="Basic and acidic residues" evidence="2">
    <location>
        <begin position="299"/>
        <end position="330"/>
    </location>
</feature>
<dbReference type="Gene3D" id="3.40.50.150">
    <property type="entry name" value="Vaccinia Virus protein VP39"/>
    <property type="match status" value="1"/>
</dbReference>
<dbReference type="GO" id="GO:0009007">
    <property type="term" value="F:site-specific DNA-methyltransferase (adenine-specific) activity"/>
    <property type="evidence" value="ECO:0007669"/>
    <property type="project" value="UniProtKB-EC"/>
</dbReference>
<dbReference type="PANTHER" id="PTHR41313">
    <property type="entry name" value="ADENINE-SPECIFIC METHYLTRANSFERASE"/>
    <property type="match status" value="1"/>
</dbReference>
<dbReference type="PRINTS" id="PR00507">
    <property type="entry name" value="N12N6MTFRASE"/>
</dbReference>
<feature type="coiled-coil region" evidence="1">
    <location>
        <begin position="1718"/>
        <end position="1770"/>
    </location>
</feature>
<dbReference type="OrthoDB" id="9815272at2"/>
<gene>
    <name evidence="4" type="ORF">GNE07_06180</name>
</gene>
<evidence type="ECO:0000256" key="2">
    <source>
        <dbReference type="SAM" id="MobiDB-lite"/>
    </source>
</evidence>
<dbReference type="InterPro" id="IPR014001">
    <property type="entry name" value="Helicase_ATP-bd"/>
</dbReference>
<dbReference type="SUPFAM" id="SSF52540">
    <property type="entry name" value="P-loop containing nucleoside triphosphate hydrolases"/>
    <property type="match status" value="2"/>
</dbReference>
<dbReference type="Pfam" id="PF04851">
    <property type="entry name" value="ResIII"/>
    <property type="match status" value="1"/>
</dbReference>
<accession>A0A174WTW3</accession>
<dbReference type="InterPro" id="IPR027417">
    <property type="entry name" value="P-loop_NTPase"/>
</dbReference>
<comment type="caution">
    <text evidence="4">The sequence shown here is derived from an EMBL/GenBank/DDBJ whole genome shotgun (WGS) entry which is preliminary data.</text>
</comment>
<dbReference type="SUPFAM" id="SSF53335">
    <property type="entry name" value="S-adenosyl-L-methionine-dependent methyltransferases"/>
    <property type="match status" value="1"/>
</dbReference>
<feature type="domain" description="Helicase ATP-binding" evidence="3">
    <location>
        <begin position="1597"/>
        <end position="1867"/>
    </location>
</feature>
<proteinExistence type="predicted"/>
<dbReference type="InterPro" id="IPR006935">
    <property type="entry name" value="Helicase/UvrB_N"/>
</dbReference>
<evidence type="ECO:0000313" key="4">
    <source>
        <dbReference type="EMBL" id="MUB62652.1"/>
    </source>
</evidence>
<dbReference type="InterPro" id="IPR029063">
    <property type="entry name" value="SAM-dependent_MTases_sf"/>
</dbReference>
<evidence type="ECO:0000259" key="3">
    <source>
        <dbReference type="SMART" id="SM00487"/>
    </source>
</evidence>
<feature type="compositionally biased region" description="Basic and acidic residues" evidence="2">
    <location>
        <begin position="240"/>
        <end position="257"/>
    </location>
</feature>
<feature type="compositionally biased region" description="Basic and acidic residues" evidence="2">
    <location>
        <begin position="347"/>
        <end position="361"/>
    </location>
</feature>
<dbReference type="EMBL" id="WNME01000003">
    <property type="protein sequence ID" value="MUB62652.1"/>
    <property type="molecule type" value="Genomic_DNA"/>
</dbReference>
<dbReference type="InterPro" id="IPR011639">
    <property type="entry name" value="MethylTrfase_TaqI-like_dom"/>
</dbReference>
<dbReference type="GO" id="GO:0006304">
    <property type="term" value="P:DNA modification"/>
    <property type="evidence" value="ECO:0007669"/>
    <property type="project" value="InterPro"/>
</dbReference>
<dbReference type="Gene3D" id="3.40.50.300">
    <property type="entry name" value="P-loop containing nucleotide triphosphate hydrolases"/>
    <property type="match status" value="2"/>
</dbReference>
<keyword evidence="1" id="KW-0175">Coiled coil</keyword>
<dbReference type="Proteomes" id="UP000434223">
    <property type="component" value="Unassembled WGS sequence"/>
</dbReference>
<dbReference type="PANTHER" id="PTHR41313:SF1">
    <property type="entry name" value="DNA METHYLASE ADENINE-SPECIFIC DOMAIN-CONTAINING PROTEIN"/>
    <property type="match status" value="1"/>
</dbReference>
<sequence>MDQHTMKVSDLYDIAIFDISRDGEQWKKFLEFAARGNLYRYDFLNTCIIYEQYPEAEILLDFADWKKARRYVRGGEIGIATFPIEMLGGAQYVYDIKSTGGRTMPWIWEINDENALAFANKLFPEEYQTENSFRIAIKNFTRTYVRAIMKEENDRIHEIAVLTRDEAYTDGESPVEKFILQSATYLILRRCGIDTFDTGLSAITDYQEEIILSKIGILISDIAETTLRRFAAVAKEIREDERRNQNGRTELQRKERVTVPVAGNREHDGRDGVYVSGQIREVGGGIPESKRQKQVQPAVEDRQAAGDVETDRGRGVGSARPDRGELRENESGGSEDQSIGYDGNDQTAERGGNDSPGDRDSGGYLQTEITDINDSDVKEGTAVAVPSFSSIPAEISEELRIELLLAGTSEPMARQKIYHFFELNEGLRDRARYLCQMYEAGDTISTEAGHVFRYETDEAGIQLYWHENGQYLSGYLPFEVAAEEILHLIDRGKYYQPIKTDMEIPQPLVDTVENFVEVADGKVIFDMIYDVMTVNLLPQQETEFVRQSFLALLGSDAEWSFSATLVFHEQDVSCSIDGKETLAYSWSIIRDILARSIEQDNYPESKNDLPVEKLIEFPWFQRLAVQYQDLLEQAGEEPAVEIPYLSSEAAIEKENTDGEKEEVPDNEKSDILETVFYDVTKAFSLHSMTLIPSKPLIQNFFKQAGDKDKQEFLLRLLELQSKRDYGKSVLNTDQGLVHYTIEKGTVDFQLMHGEKEGHGRFTMQEAARVIQEAIDAGEYLSPGEYEAAVKEGFSLCPEESYQLYKEMQNRNQSVSQASDFFYPDAWEIPSGDKTKYKSNVAAIQLLKELEQSSRPATPEEQIILARYVGWGGLANAFNPKSPNWTNEYQELQELLTEEEYEQARASVNSAFYTPPVVAKVIYKALQQFGFEGGSILEPSMGIGNFYSVLPEDMRNSQLYGVELDSISGRIAKQLHPHATIQVKGFEKTKFEKNKFDVVVGNVPFGAYKVFDPEYKKYGFRIHDYFLAKSIDLVRPGGMIAVVTTKFTMDKANSIIRKYIAERADFVGAVRLPGIAFKKDAGAEVTSDIIFLQKKGRLLTANTSEDWMNITYTDDGVPVNEYFSRHPEMMLGKMAFDTHTYGPNSNYTELIVEDEEHFDFEEQLNRAISFLSATYLPEEKKTEGVENNKEELPDTIPALLEVANNTYTVIEGEIYYRDNDSMVRWKGNETKRKRILGMHAIRQSVRYLIDIQTRGCTEEQLTEGQAQLNKIYDAYVKEYGYLSSRGNKLAFREDNDYYLLCSLETEDENKNVKKSDIFYKQTIAPQTYIEKADTAMDALQISLAEYGKVHIPYMQSLYPVDREQLLAELKGQIFLNPVKADETNPNQGWETASEYLSGPVRKKLKTAEMYAQRESQYSANVEALKAVQPEDLSAADISVKLGTAWVELEDYEAFIYELLNTPESYRTGPYAIKVQLNRYTMSYKVTNKSADYSSVVAKQTYGTKRIDAYSIIEALLNQNIITVKDAIESGDSVKYVVNQKETTLAREKATMIKEAFKEWIWKDPDRRKKYVDFYNQNFNDNRLRVYDGSYLTFPGMNPEKKMRPHQRNVIERAIHGSTLLAHAVGAGKTYEMAAICMELKRLKLMNKAMIVVPNHLVGQMASEFLTLYPGANLLVTRKEDFTKENRRKLTCKIAANNYDAVILGHSQFERIPLSADRRAAMLEEQVDRISNAVSELKEEQGAKWGIKDMERQRANLEAQILELRNDAKKDDVLDFEQLGIDALFVDEAHVFKNLSIFTKIRNVAGIATNGSQRAMDMFQKIQYIQEHTGGRNVFLATGTPISNTMCEMYVMQLYLQSQKLREKGIEHFDSWAANFGEVTTSLEMSPEGGYRMRSRFNKFCNLPELMNMFREVADIQLPSMLDLNVPKLKGGKYKIVESVASDSVDIMMQELVRRAEQIRNGSVDPSEDNMLKITNEARLLGTDPRLIDPDAEVDEDGKLYQAAENIYQEYVASQDFKGTQVVFSDIGTPTGKKGFNVYDFLKGELIKKGIPRDEIAFIHDAKNDKQKEELFADMRSGRKRILIGSTSMMGTGTNIQKRLCAAHHIDCPWKPSDIERAPVKAS</sequence>
<reference evidence="4 5" key="1">
    <citation type="submission" date="2019-09" db="EMBL/GenBank/DDBJ databases">
        <title>Draft genome sequencing of Hungatella hathewayi 123Y-2.</title>
        <authorList>
            <person name="Lv Q."/>
            <person name="Li S."/>
        </authorList>
    </citation>
    <scope>NUCLEOTIDE SEQUENCE [LARGE SCALE GENOMIC DNA]</scope>
    <source>
        <strain evidence="4 5">123Y-2</strain>
    </source>
</reference>
<organism evidence="4 5">
    <name type="scientific">Hungatella hathewayi</name>
    <dbReference type="NCBI Taxonomy" id="154046"/>
    <lineage>
        <taxon>Bacteria</taxon>
        <taxon>Bacillati</taxon>
        <taxon>Bacillota</taxon>
        <taxon>Clostridia</taxon>
        <taxon>Lachnospirales</taxon>
        <taxon>Lachnospiraceae</taxon>
        <taxon>Hungatella</taxon>
    </lineage>
</organism>
<dbReference type="GO" id="GO:0003677">
    <property type="term" value="F:DNA binding"/>
    <property type="evidence" value="ECO:0007669"/>
    <property type="project" value="InterPro"/>
</dbReference>
<protein>
    <recommendedName>
        <fullName evidence="3">Helicase ATP-binding domain-containing protein</fullName>
    </recommendedName>
</protein>
<name>A0A174WTW3_9FIRM</name>
<evidence type="ECO:0000256" key="1">
    <source>
        <dbReference type="SAM" id="Coils"/>
    </source>
</evidence>
<dbReference type="Pfam" id="PF07669">
    <property type="entry name" value="Eco57I"/>
    <property type="match status" value="1"/>
</dbReference>